<protein>
    <submittedName>
        <fullName evidence="1">Uncharacterized protein</fullName>
    </submittedName>
</protein>
<evidence type="ECO:0000313" key="2">
    <source>
        <dbReference type="Proteomes" id="UP000234323"/>
    </source>
</evidence>
<name>A0A2I1HIR7_9GLOM</name>
<proteinExistence type="predicted"/>
<keyword evidence="2" id="KW-1185">Reference proteome</keyword>
<accession>A0A2I1HIR7</accession>
<organism evidence="1 2">
    <name type="scientific">Rhizophagus irregularis</name>
    <dbReference type="NCBI Taxonomy" id="588596"/>
    <lineage>
        <taxon>Eukaryota</taxon>
        <taxon>Fungi</taxon>
        <taxon>Fungi incertae sedis</taxon>
        <taxon>Mucoromycota</taxon>
        <taxon>Glomeromycotina</taxon>
        <taxon>Glomeromycetes</taxon>
        <taxon>Glomerales</taxon>
        <taxon>Glomeraceae</taxon>
        <taxon>Rhizophagus</taxon>
    </lineage>
</organism>
<reference evidence="1 2" key="1">
    <citation type="submission" date="2015-10" db="EMBL/GenBank/DDBJ databases">
        <title>Genome analyses suggest a sexual origin of heterokaryosis in a supposedly ancient asexual fungus.</title>
        <authorList>
            <person name="Ropars J."/>
            <person name="Sedzielewska K."/>
            <person name="Noel J."/>
            <person name="Charron P."/>
            <person name="Farinelli L."/>
            <person name="Marton T."/>
            <person name="Kruger M."/>
            <person name="Pelin A."/>
            <person name="Brachmann A."/>
            <person name="Corradi N."/>
        </authorList>
    </citation>
    <scope>NUCLEOTIDE SEQUENCE [LARGE SCALE GENOMIC DNA]</scope>
    <source>
        <strain evidence="1 2">A4</strain>
    </source>
</reference>
<gene>
    <name evidence="1" type="ORF">RhiirA4_480927</name>
</gene>
<dbReference type="EMBL" id="LLXI01003165">
    <property type="protein sequence ID" value="PKY58756.1"/>
    <property type="molecule type" value="Genomic_DNA"/>
</dbReference>
<dbReference type="VEuPathDB" id="FungiDB:RhiirA1_542364"/>
<dbReference type="AlphaFoldDB" id="A0A2I1HIR7"/>
<sequence length="295" mass="33982">MDLDSRAYSKLIHTHNSVEDSEEYIRIIVAIGPLAGRHNHEIPEIKILEENPKILSKNGYITMYKKLYEDGRIHGHLTNYIYCSICDFLVFIPANDRFEDCYGDSHLKRCISGNTISNEHARINEILQSIDKREFQIWQYKQYILQKEAKINCLHLEFFFQSTSHSEKNKLASILYDYNTCTILYEAYVQAKTTIVENTMPNVPNFEPSDEECNDNNENFLAYFTKKFSVNTIIYTSVLIEYLRTSPTSVATIYNITGWSNPLACFNNIQYSINGSGGGIILKDYSFLGTSPSMC</sequence>
<dbReference type="Proteomes" id="UP000234323">
    <property type="component" value="Unassembled WGS sequence"/>
</dbReference>
<evidence type="ECO:0000313" key="1">
    <source>
        <dbReference type="EMBL" id="PKY58756.1"/>
    </source>
</evidence>
<comment type="caution">
    <text evidence="1">The sequence shown here is derived from an EMBL/GenBank/DDBJ whole genome shotgun (WGS) entry which is preliminary data.</text>
</comment>